<keyword evidence="2" id="KW-0496">Mitochondrion</keyword>
<evidence type="ECO:0000313" key="2">
    <source>
        <dbReference type="EMBL" id="KUM50133.1"/>
    </source>
</evidence>
<protein>
    <submittedName>
        <fullName evidence="2">Uncharacterized protein</fullName>
    </submittedName>
</protein>
<accession>A0A117NIK8</accession>
<dbReference type="AlphaFoldDB" id="A0A117NIK8"/>
<feature type="transmembrane region" description="Helical" evidence="1">
    <location>
        <begin position="15"/>
        <end position="35"/>
    </location>
</feature>
<proteinExistence type="predicted"/>
<evidence type="ECO:0000256" key="1">
    <source>
        <dbReference type="SAM" id="Phobius"/>
    </source>
</evidence>
<gene>
    <name evidence="2" type="ORF">ABT39_MTgene3361</name>
</gene>
<reference evidence="2" key="1">
    <citation type="journal article" date="2015" name="Genome Biol. Evol.">
        <title>Organellar Genomes of White Spruce (Picea glauca): Assembly and Annotation.</title>
        <authorList>
            <person name="Jackman S.D."/>
            <person name="Warren R.L."/>
            <person name="Gibb E.A."/>
            <person name="Vandervalk B.P."/>
            <person name="Mohamadi H."/>
            <person name="Chu J."/>
            <person name="Raymond A."/>
            <person name="Pleasance S."/>
            <person name="Coope R."/>
            <person name="Wildung M.R."/>
            <person name="Ritland C.E."/>
            <person name="Bousquet J."/>
            <person name="Jones S.J."/>
            <person name="Bohlmann J."/>
            <person name="Birol I."/>
        </authorList>
    </citation>
    <scope>NUCLEOTIDE SEQUENCE [LARGE SCALE GENOMIC DNA]</scope>
    <source>
        <tissue evidence="2">Flushing bud</tissue>
    </source>
</reference>
<sequence>MDCFHSYYLSYTIDLLRLLALSSFWFSFWLAAINYPCLRRYWILKVGILNLLLALSGNLLHLLALLLAFIPCLTLLILLLCFGTG</sequence>
<feature type="transmembrane region" description="Helical" evidence="1">
    <location>
        <begin position="66"/>
        <end position="84"/>
    </location>
</feature>
<keyword evidence="1" id="KW-0472">Membrane</keyword>
<keyword evidence="1" id="KW-1133">Transmembrane helix</keyword>
<name>A0A117NIK8_PICGL</name>
<dbReference type="EMBL" id="LKAM01000002">
    <property type="protein sequence ID" value="KUM50133.1"/>
    <property type="molecule type" value="Genomic_DNA"/>
</dbReference>
<organism evidence="2">
    <name type="scientific">Picea glauca</name>
    <name type="common">White spruce</name>
    <name type="synonym">Pinus glauca</name>
    <dbReference type="NCBI Taxonomy" id="3330"/>
    <lineage>
        <taxon>Eukaryota</taxon>
        <taxon>Viridiplantae</taxon>
        <taxon>Streptophyta</taxon>
        <taxon>Embryophyta</taxon>
        <taxon>Tracheophyta</taxon>
        <taxon>Spermatophyta</taxon>
        <taxon>Pinopsida</taxon>
        <taxon>Pinidae</taxon>
        <taxon>Conifers I</taxon>
        <taxon>Pinales</taxon>
        <taxon>Pinaceae</taxon>
        <taxon>Picea</taxon>
    </lineage>
</organism>
<keyword evidence="1" id="KW-0812">Transmembrane</keyword>
<comment type="caution">
    <text evidence="2">The sequence shown here is derived from an EMBL/GenBank/DDBJ whole genome shotgun (WGS) entry which is preliminary data.</text>
</comment>
<geneLocation type="mitochondrion" evidence="2"/>